<comment type="function">
    <text evidence="1">Required for the transposition of the insertion element.</text>
</comment>
<dbReference type="Proteomes" id="UP000199533">
    <property type="component" value="Unassembled WGS sequence"/>
</dbReference>
<evidence type="ECO:0000256" key="5">
    <source>
        <dbReference type="ARBA" id="ARBA00023172"/>
    </source>
</evidence>
<dbReference type="Pfam" id="PF00872">
    <property type="entry name" value="Transposase_mut"/>
    <property type="match status" value="1"/>
</dbReference>
<evidence type="ECO:0000313" key="7">
    <source>
        <dbReference type="Proteomes" id="UP000199533"/>
    </source>
</evidence>
<evidence type="ECO:0000313" key="6">
    <source>
        <dbReference type="EMBL" id="SFL11126.1"/>
    </source>
</evidence>
<dbReference type="GO" id="GO:0004803">
    <property type="term" value="F:transposase activity"/>
    <property type="evidence" value="ECO:0007669"/>
    <property type="project" value="InterPro"/>
</dbReference>
<organism evidence="6 7">
    <name type="scientific">Nitrosomonas aestuarii</name>
    <dbReference type="NCBI Taxonomy" id="52441"/>
    <lineage>
        <taxon>Bacteria</taxon>
        <taxon>Pseudomonadati</taxon>
        <taxon>Pseudomonadota</taxon>
        <taxon>Betaproteobacteria</taxon>
        <taxon>Nitrosomonadales</taxon>
        <taxon>Nitrosomonadaceae</taxon>
        <taxon>Nitrosomonas</taxon>
    </lineage>
</organism>
<evidence type="ECO:0000256" key="1">
    <source>
        <dbReference type="ARBA" id="ARBA00002190"/>
    </source>
</evidence>
<reference evidence="7" key="1">
    <citation type="submission" date="2016-10" db="EMBL/GenBank/DDBJ databases">
        <authorList>
            <person name="Varghese N."/>
            <person name="Submissions S."/>
        </authorList>
    </citation>
    <scope>NUCLEOTIDE SEQUENCE [LARGE SCALE GENOMIC DNA]</scope>
    <source>
        <strain evidence="7">Nm69</strain>
    </source>
</reference>
<dbReference type="GO" id="GO:0006313">
    <property type="term" value="P:DNA transposition"/>
    <property type="evidence" value="ECO:0007669"/>
    <property type="project" value="InterPro"/>
</dbReference>
<gene>
    <name evidence="6" type="ORF">SAMN05216302_103221</name>
</gene>
<evidence type="ECO:0000256" key="3">
    <source>
        <dbReference type="ARBA" id="ARBA00022578"/>
    </source>
</evidence>
<keyword evidence="7" id="KW-1185">Reference proteome</keyword>
<keyword evidence="5" id="KW-0233">DNA recombination</keyword>
<dbReference type="AlphaFoldDB" id="A0A1I4F2Y5"/>
<accession>A0A1I4F2Y5</accession>
<sequence>MSNPIQTIGVMAFLAILCQKKLVRVELNTPRDRPGGFESPVGKEAQGAFTLLDDKILSRYASAMTTREIVATFKEIYDADYWPS</sequence>
<dbReference type="EMBL" id="FOSP01000032">
    <property type="protein sequence ID" value="SFL11126.1"/>
    <property type="molecule type" value="Genomic_DNA"/>
</dbReference>
<keyword evidence="4" id="KW-0238">DNA-binding</keyword>
<dbReference type="InterPro" id="IPR001207">
    <property type="entry name" value="Transposase_mutator"/>
</dbReference>
<keyword evidence="3" id="KW-0815">Transposition</keyword>
<comment type="similarity">
    <text evidence="2">Belongs to the transposase mutator family.</text>
</comment>
<protein>
    <submittedName>
        <fullName evidence="6">Putative transposase</fullName>
    </submittedName>
</protein>
<dbReference type="STRING" id="52441.SAMN05216302_103221"/>
<name>A0A1I4F2Y5_9PROT</name>
<evidence type="ECO:0000256" key="4">
    <source>
        <dbReference type="ARBA" id="ARBA00023125"/>
    </source>
</evidence>
<evidence type="ECO:0000256" key="2">
    <source>
        <dbReference type="ARBA" id="ARBA00010961"/>
    </source>
</evidence>
<proteinExistence type="inferred from homology"/>
<dbReference type="GO" id="GO:0003677">
    <property type="term" value="F:DNA binding"/>
    <property type="evidence" value="ECO:0007669"/>
    <property type="project" value="UniProtKB-KW"/>
</dbReference>